<keyword evidence="2" id="KW-1185">Reference proteome</keyword>
<evidence type="ECO:0000313" key="2">
    <source>
        <dbReference type="Proteomes" id="UP000827986"/>
    </source>
</evidence>
<dbReference type="Proteomes" id="UP000827986">
    <property type="component" value="Unassembled WGS sequence"/>
</dbReference>
<organism evidence="1 2">
    <name type="scientific">Mauremys mutica</name>
    <name type="common">yellowpond turtle</name>
    <dbReference type="NCBI Taxonomy" id="74926"/>
    <lineage>
        <taxon>Eukaryota</taxon>
        <taxon>Metazoa</taxon>
        <taxon>Chordata</taxon>
        <taxon>Craniata</taxon>
        <taxon>Vertebrata</taxon>
        <taxon>Euteleostomi</taxon>
        <taxon>Archelosauria</taxon>
        <taxon>Testudinata</taxon>
        <taxon>Testudines</taxon>
        <taxon>Cryptodira</taxon>
        <taxon>Durocryptodira</taxon>
        <taxon>Testudinoidea</taxon>
        <taxon>Geoemydidae</taxon>
        <taxon>Geoemydinae</taxon>
        <taxon>Mauremys</taxon>
    </lineage>
</organism>
<dbReference type="Gene3D" id="2.30.36.70">
    <property type="entry name" value="Actin, Chain A, domain 2"/>
    <property type="match status" value="1"/>
</dbReference>
<dbReference type="AlphaFoldDB" id="A0A9D4B4G5"/>
<accession>A0A9D4B4G5</accession>
<comment type="caution">
    <text evidence="1">The sequence shown here is derived from an EMBL/GenBank/DDBJ whole genome shotgun (WGS) entry which is preliminary data.</text>
</comment>
<name>A0A9D4B4G5_9SAUR</name>
<evidence type="ECO:0000313" key="1">
    <source>
        <dbReference type="EMBL" id="KAH1180151.1"/>
    </source>
</evidence>
<protein>
    <submittedName>
        <fullName evidence="1">Uncharacterized protein</fullName>
    </submittedName>
</protein>
<reference evidence="1" key="1">
    <citation type="submission" date="2021-09" db="EMBL/GenBank/DDBJ databases">
        <title>The genome of Mauremys mutica provides insights into the evolution of semi-aquatic lifestyle.</title>
        <authorList>
            <person name="Gong S."/>
            <person name="Gao Y."/>
        </authorList>
    </citation>
    <scope>NUCLEOTIDE SEQUENCE</scope>
    <source>
        <strain evidence="1">MM-2020</strain>
        <tissue evidence="1">Muscle</tissue>
    </source>
</reference>
<proteinExistence type="predicted"/>
<dbReference type="EMBL" id="JAHDVG010000470">
    <property type="protein sequence ID" value="KAH1180151.1"/>
    <property type="molecule type" value="Genomic_DNA"/>
</dbReference>
<sequence>MVLGLANASFAGDDASTAVSSATIGLPYDHGILVGIGHKDSYVSDEAQTKNRGTTMYLDIVDKMKKDYCYKSQKTEN</sequence>
<gene>
    <name evidence="1" type="ORF">KIL84_008987</name>
</gene>